<dbReference type="Proteomes" id="UP000316545">
    <property type="component" value="Unassembled WGS sequence"/>
</dbReference>
<organism evidence="1 2">
    <name type="scientific">Nitrospirillum amazonense</name>
    <dbReference type="NCBI Taxonomy" id="28077"/>
    <lineage>
        <taxon>Bacteria</taxon>
        <taxon>Pseudomonadati</taxon>
        <taxon>Pseudomonadota</taxon>
        <taxon>Alphaproteobacteria</taxon>
        <taxon>Rhodospirillales</taxon>
        <taxon>Azospirillaceae</taxon>
        <taxon>Nitrospirillum</taxon>
    </lineage>
</organism>
<dbReference type="EMBL" id="VITO01000005">
    <property type="protein sequence ID" value="TWB28498.1"/>
    <property type="molecule type" value="Genomic_DNA"/>
</dbReference>
<accession>A0A560G3L3</accession>
<comment type="caution">
    <text evidence="1">The sequence shown here is derived from an EMBL/GenBank/DDBJ whole genome shotgun (WGS) entry which is preliminary data.</text>
</comment>
<keyword evidence="2" id="KW-1185">Reference proteome</keyword>
<reference evidence="1 2" key="1">
    <citation type="submission" date="2019-06" db="EMBL/GenBank/DDBJ databases">
        <title>Genomic Encyclopedia of Type Strains, Phase IV (KMG-V): Genome sequencing to study the core and pangenomes of soil and plant-associated prokaryotes.</title>
        <authorList>
            <person name="Whitman W."/>
        </authorList>
    </citation>
    <scope>NUCLEOTIDE SEQUENCE [LARGE SCALE GENOMIC DNA]</scope>
    <source>
        <strain evidence="1 2">BR 11865</strain>
    </source>
</reference>
<sequence length="450" mass="49857">MPFPMTCGFVGYIADIMFPANSRPGSDYFKSIAFTHLIGMALLTCWLGIAAAFSSTASAAPASYDEACAIMEKRYELTCPEGYDLPQHKRLPFLDKTTDKGGEGFTVVVDYGIFTLGQSSAPNRVPVMILPDEVAMPWLLFRFQGSYRPHTDLDDYNVNSPIWKKYNGILIRSGDNTCYLNMNVGENNSVGEYCFSTAIFQRWRTMIAGSTHPMDAFDDVALNGLNISELLNGDVTNVGLHHGEFNRLSLHLSTDGNKRIASIDRSGSIRPLLSFSLNIKDSGTYELDLKINDHVEKYHLYVTKNGVNITPFNNEENRFSATNWKRIPPYPTNTLWIYCFGEGAAALGQCGTLAPIAGKFGTLKSTDPKGYFSHQNLIGIPSVVLTYAVPPDRDIGAMKAILRDALPDAESNGTPQFYVEWQGPESAGYCNHRSCYPFPGFRVDIPIKHP</sequence>
<dbReference type="AlphaFoldDB" id="A0A560G3L3"/>
<evidence type="ECO:0000313" key="2">
    <source>
        <dbReference type="Proteomes" id="UP000316545"/>
    </source>
</evidence>
<dbReference type="RefSeq" id="WP_145616598.1">
    <property type="nucleotide sequence ID" value="NZ_VITO01000005.1"/>
</dbReference>
<name>A0A560G3L3_9PROT</name>
<evidence type="ECO:0000313" key="1">
    <source>
        <dbReference type="EMBL" id="TWB28498.1"/>
    </source>
</evidence>
<gene>
    <name evidence="1" type="ORF">FBZ88_105217</name>
</gene>
<protein>
    <submittedName>
        <fullName evidence="1">Uncharacterized protein</fullName>
    </submittedName>
</protein>
<proteinExistence type="predicted"/>